<gene>
    <name evidence="3" type="ORF">CKO21_08170</name>
</gene>
<accession>A0A934QI66</accession>
<reference evidence="3" key="2">
    <citation type="journal article" date="2020" name="Microorganisms">
        <title>Osmotic Adaptation and Compatible Solute Biosynthesis of Phototrophic Bacteria as Revealed from Genome Analyses.</title>
        <authorList>
            <person name="Imhoff J.F."/>
            <person name="Rahn T."/>
            <person name="Kunzel S."/>
            <person name="Keller A."/>
            <person name="Neulinger S.C."/>
        </authorList>
    </citation>
    <scope>NUCLEOTIDE SEQUENCE</scope>
    <source>
        <strain evidence="3">DSM 9154</strain>
    </source>
</reference>
<dbReference type="PANTHER" id="PTHR24320">
    <property type="entry name" value="RETINOL DEHYDROGENASE"/>
    <property type="match status" value="1"/>
</dbReference>
<dbReference type="Pfam" id="PF13561">
    <property type="entry name" value="adh_short_C2"/>
    <property type="match status" value="1"/>
</dbReference>
<dbReference type="AlphaFoldDB" id="A0A934QI66"/>
<dbReference type="InterPro" id="IPR036291">
    <property type="entry name" value="NAD(P)-bd_dom_sf"/>
</dbReference>
<evidence type="ECO:0000313" key="3">
    <source>
        <dbReference type="EMBL" id="MBK1697222.1"/>
    </source>
</evidence>
<protein>
    <submittedName>
        <fullName evidence="3">Daunorubicin C-13 ketoreductase</fullName>
    </submittedName>
</protein>
<organism evidence="3 4">
    <name type="scientific">Rhodovibrio salinarum</name>
    <dbReference type="NCBI Taxonomy" id="1087"/>
    <lineage>
        <taxon>Bacteria</taxon>
        <taxon>Pseudomonadati</taxon>
        <taxon>Pseudomonadota</taxon>
        <taxon>Alphaproteobacteria</taxon>
        <taxon>Rhodospirillales</taxon>
        <taxon>Rhodovibrionaceae</taxon>
        <taxon>Rhodovibrio</taxon>
    </lineage>
</organism>
<dbReference type="PANTHER" id="PTHR24320:SF274">
    <property type="entry name" value="CHAIN DEHYDROGENASE, PUTATIVE (AFU_ORTHOLOGUE AFUA_4G00440)-RELATED"/>
    <property type="match status" value="1"/>
</dbReference>
<keyword evidence="4" id="KW-1185">Reference proteome</keyword>
<dbReference type="GO" id="GO:0016491">
    <property type="term" value="F:oxidoreductase activity"/>
    <property type="evidence" value="ECO:0007669"/>
    <property type="project" value="UniProtKB-KW"/>
</dbReference>
<comment type="similarity">
    <text evidence="1">Belongs to the short-chain dehydrogenases/reductases (SDR) family.</text>
</comment>
<reference evidence="3" key="1">
    <citation type="submission" date="2017-08" db="EMBL/GenBank/DDBJ databases">
        <authorList>
            <person name="Imhoff J.F."/>
            <person name="Rahn T."/>
            <person name="Kuenzel S."/>
            <person name="Neulinger S.C."/>
        </authorList>
    </citation>
    <scope>NUCLEOTIDE SEQUENCE</scope>
    <source>
        <strain evidence="3">DSM 9154</strain>
    </source>
</reference>
<dbReference type="Proteomes" id="UP000778970">
    <property type="component" value="Unassembled WGS sequence"/>
</dbReference>
<comment type="caution">
    <text evidence="3">The sequence shown here is derived from an EMBL/GenBank/DDBJ whole genome shotgun (WGS) entry which is preliminary data.</text>
</comment>
<evidence type="ECO:0000313" key="4">
    <source>
        <dbReference type="Proteomes" id="UP000778970"/>
    </source>
</evidence>
<evidence type="ECO:0000256" key="2">
    <source>
        <dbReference type="ARBA" id="ARBA00023002"/>
    </source>
</evidence>
<evidence type="ECO:0000256" key="1">
    <source>
        <dbReference type="ARBA" id="ARBA00006484"/>
    </source>
</evidence>
<sequence>MARVFITGSTEGVGRNAAEMLLAEGHEVVLHARNPARAKAFGDLAERAQVLSADLGSLSETRALAQDLNAIGPMDAILHNAGIIDNRREKTPDGLLRVLMVNAIAPYVLSVLADRPKRLIFTGSSMHRGHSDVLDDIDWTRHPWSASRAYGESKLLVTALSAGLARYWPEVLCHTVDPGWVPTRMGGRSASDPIEQAHVTQCWLATSGDAAVQESGAYWHHMRRQSADPKVSDSRFQDEVISRFAAMSGIPLAPR</sequence>
<dbReference type="PRINTS" id="PR00081">
    <property type="entry name" value="GDHRDH"/>
</dbReference>
<dbReference type="InterPro" id="IPR002347">
    <property type="entry name" value="SDR_fam"/>
</dbReference>
<proteinExistence type="inferred from homology"/>
<dbReference type="SUPFAM" id="SSF51735">
    <property type="entry name" value="NAD(P)-binding Rossmann-fold domains"/>
    <property type="match status" value="1"/>
</dbReference>
<dbReference type="Gene3D" id="3.40.50.720">
    <property type="entry name" value="NAD(P)-binding Rossmann-like Domain"/>
    <property type="match status" value="1"/>
</dbReference>
<dbReference type="EMBL" id="NRRE01000022">
    <property type="protein sequence ID" value="MBK1697222.1"/>
    <property type="molecule type" value="Genomic_DNA"/>
</dbReference>
<keyword evidence="2" id="KW-0560">Oxidoreductase</keyword>
<name>A0A934QI66_9PROT</name>